<gene>
    <name evidence="7" type="ORF">EDD75_0344</name>
</gene>
<keyword evidence="2" id="KW-0731">Sigma factor</keyword>
<dbReference type="InterPro" id="IPR013324">
    <property type="entry name" value="RNA_pol_sigma_r3/r4-like"/>
</dbReference>
<dbReference type="PANTHER" id="PTHR30385:SF7">
    <property type="entry name" value="RNA POLYMERASE SIGMA FACTOR FLIA"/>
    <property type="match status" value="1"/>
</dbReference>
<protein>
    <submittedName>
        <fullName evidence="7">RNA polymerase sigma factor for flagellar operon FliA</fullName>
    </submittedName>
</protein>
<dbReference type="Proteomes" id="UP000282654">
    <property type="component" value="Unassembled WGS sequence"/>
</dbReference>
<name>A0A3N5BIM5_9THEO</name>
<dbReference type="RefSeq" id="WP_170157656.1">
    <property type="nucleotide sequence ID" value="NZ_RKRE01000001.1"/>
</dbReference>
<keyword evidence="3" id="KW-0238">DNA-binding</keyword>
<dbReference type="GO" id="GO:0016987">
    <property type="term" value="F:sigma factor activity"/>
    <property type="evidence" value="ECO:0007669"/>
    <property type="project" value="UniProtKB-KW"/>
</dbReference>
<dbReference type="GO" id="GO:0006352">
    <property type="term" value="P:DNA-templated transcription initiation"/>
    <property type="evidence" value="ECO:0007669"/>
    <property type="project" value="InterPro"/>
</dbReference>
<dbReference type="SUPFAM" id="SSF88946">
    <property type="entry name" value="Sigma2 domain of RNA polymerase sigma factors"/>
    <property type="match status" value="1"/>
</dbReference>
<dbReference type="GO" id="GO:0003677">
    <property type="term" value="F:DNA binding"/>
    <property type="evidence" value="ECO:0007669"/>
    <property type="project" value="UniProtKB-KW"/>
</dbReference>
<evidence type="ECO:0000256" key="3">
    <source>
        <dbReference type="ARBA" id="ARBA00023125"/>
    </source>
</evidence>
<keyword evidence="7" id="KW-0969">Cilium</keyword>
<dbReference type="InterPro" id="IPR014284">
    <property type="entry name" value="RNA_pol_sigma-70_dom"/>
</dbReference>
<dbReference type="InterPro" id="IPR007627">
    <property type="entry name" value="RNA_pol_sigma70_r2"/>
</dbReference>
<keyword evidence="7" id="KW-0282">Flagellum</keyword>
<feature type="domain" description="RNA polymerase sigma-70 region 4" evidence="6">
    <location>
        <begin position="136"/>
        <end position="184"/>
    </location>
</feature>
<evidence type="ECO:0000256" key="1">
    <source>
        <dbReference type="ARBA" id="ARBA00023015"/>
    </source>
</evidence>
<evidence type="ECO:0000313" key="8">
    <source>
        <dbReference type="Proteomes" id="UP000282654"/>
    </source>
</evidence>
<evidence type="ECO:0000259" key="5">
    <source>
        <dbReference type="Pfam" id="PF04542"/>
    </source>
</evidence>
<keyword evidence="8" id="KW-1185">Reference proteome</keyword>
<dbReference type="SUPFAM" id="SSF88659">
    <property type="entry name" value="Sigma3 and sigma4 domains of RNA polymerase sigma factors"/>
    <property type="match status" value="1"/>
</dbReference>
<reference evidence="7 8" key="1">
    <citation type="submission" date="2018-11" db="EMBL/GenBank/DDBJ databases">
        <title>Genomic Encyclopedia of Type Strains, Phase IV (KMG-IV): sequencing the most valuable type-strain genomes for metagenomic binning, comparative biology and taxonomic classification.</title>
        <authorList>
            <person name="Goeker M."/>
        </authorList>
    </citation>
    <scope>NUCLEOTIDE SEQUENCE [LARGE SCALE GENOMIC DNA]</scope>
    <source>
        <strain evidence="7 8">DSM 102936</strain>
    </source>
</reference>
<dbReference type="Gene3D" id="1.10.1740.10">
    <property type="match status" value="1"/>
</dbReference>
<keyword evidence="4" id="KW-0804">Transcription</keyword>
<dbReference type="Pfam" id="PF04542">
    <property type="entry name" value="Sigma70_r2"/>
    <property type="match status" value="1"/>
</dbReference>
<dbReference type="PANTHER" id="PTHR30385">
    <property type="entry name" value="SIGMA FACTOR F FLAGELLAR"/>
    <property type="match status" value="1"/>
</dbReference>
<sequence length="195" mass="22574">MQATAVREEPFDWEQLVLENLPYVRQLAYDVAPRDWMVREELEGAGVVALVELAQRYDPSRGVPFLKYAHKRLKGAILDAARRWFWVPRNLWKQHKKLRGLLNENLFYSIEELENRLSGPSETDLLVDRIVVRDAVSKLPEQERALVVSRYFLGKRLKEIGAKFDVGEARASQIHRSALAALRERLEGQPEVRGN</sequence>
<proteinExistence type="predicted"/>
<dbReference type="Gene3D" id="1.20.140.160">
    <property type="match status" value="1"/>
</dbReference>
<dbReference type="EMBL" id="RKRE01000001">
    <property type="protein sequence ID" value="RPF49528.1"/>
    <property type="molecule type" value="Genomic_DNA"/>
</dbReference>
<organism evidence="7 8">
    <name type="scientific">Thermodesulfitimonas autotrophica</name>
    <dbReference type="NCBI Taxonomy" id="1894989"/>
    <lineage>
        <taxon>Bacteria</taxon>
        <taxon>Bacillati</taxon>
        <taxon>Bacillota</taxon>
        <taxon>Clostridia</taxon>
        <taxon>Thermoanaerobacterales</taxon>
        <taxon>Thermoanaerobacteraceae</taxon>
        <taxon>Thermodesulfitimonas</taxon>
    </lineage>
</organism>
<dbReference type="InterPro" id="IPR013325">
    <property type="entry name" value="RNA_pol_sigma_r2"/>
</dbReference>
<dbReference type="NCBIfam" id="TIGR02937">
    <property type="entry name" value="sigma70-ECF"/>
    <property type="match status" value="1"/>
</dbReference>
<evidence type="ECO:0000313" key="7">
    <source>
        <dbReference type="EMBL" id="RPF49528.1"/>
    </source>
</evidence>
<evidence type="ECO:0000256" key="2">
    <source>
        <dbReference type="ARBA" id="ARBA00023082"/>
    </source>
</evidence>
<dbReference type="Pfam" id="PF04545">
    <property type="entry name" value="Sigma70_r4"/>
    <property type="match status" value="1"/>
</dbReference>
<evidence type="ECO:0000259" key="6">
    <source>
        <dbReference type="Pfam" id="PF04545"/>
    </source>
</evidence>
<keyword evidence="1" id="KW-0805">Transcription regulation</keyword>
<dbReference type="CDD" id="cd06171">
    <property type="entry name" value="Sigma70_r4"/>
    <property type="match status" value="1"/>
</dbReference>
<dbReference type="InterPro" id="IPR007630">
    <property type="entry name" value="RNA_pol_sigma70_r4"/>
</dbReference>
<comment type="caution">
    <text evidence="7">The sequence shown here is derived from an EMBL/GenBank/DDBJ whole genome shotgun (WGS) entry which is preliminary data.</text>
</comment>
<keyword evidence="7" id="KW-0966">Cell projection</keyword>
<feature type="domain" description="RNA polymerase sigma-70 region 2" evidence="5">
    <location>
        <begin position="16"/>
        <end position="83"/>
    </location>
</feature>
<accession>A0A3N5BIM5</accession>
<evidence type="ECO:0000256" key="4">
    <source>
        <dbReference type="ARBA" id="ARBA00023163"/>
    </source>
</evidence>
<dbReference type="AlphaFoldDB" id="A0A3N5BIM5"/>